<organism evidence="1">
    <name type="scientific">Spironucleus salmonicida</name>
    <dbReference type="NCBI Taxonomy" id="348837"/>
    <lineage>
        <taxon>Eukaryota</taxon>
        <taxon>Metamonada</taxon>
        <taxon>Diplomonadida</taxon>
        <taxon>Hexamitidae</taxon>
        <taxon>Hexamitinae</taxon>
        <taxon>Spironucleus</taxon>
    </lineage>
</organism>
<proteinExistence type="predicted"/>
<accession>V6LE91</accession>
<dbReference type="Proteomes" id="UP000018208">
    <property type="component" value="Unassembled WGS sequence"/>
</dbReference>
<evidence type="ECO:0000313" key="1">
    <source>
        <dbReference type="EMBL" id="EST42011.1"/>
    </source>
</evidence>
<gene>
    <name evidence="1" type="ORF">SS50377_18317</name>
    <name evidence="2" type="ORF">SS50377_22498</name>
</gene>
<keyword evidence="3" id="KW-1185">Reference proteome</keyword>
<evidence type="ECO:0000313" key="3">
    <source>
        <dbReference type="Proteomes" id="UP000018208"/>
    </source>
</evidence>
<reference evidence="2" key="2">
    <citation type="submission" date="2020-12" db="EMBL/GenBank/DDBJ databases">
        <title>New Spironucleus salmonicida genome in near-complete chromosomes.</title>
        <authorList>
            <person name="Xu F."/>
            <person name="Kurt Z."/>
            <person name="Jimenez-Gonzalez A."/>
            <person name="Astvaldsson A."/>
            <person name="Andersson J.O."/>
            <person name="Svard S.G."/>
        </authorList>
    </citation>
    <scope>NUCLEOTIDE SEQUENCE</scope>
    <source>
        <strain evidence="2">ATCC 50377</strain>
    </source>
</reference>
<dbReference type="VEuPathDB" id="GiardiaDB:SS50377_22498"/>
<dbReference type="AlphaFoldDB" id="V6LE91"/>
<dbReference type="EMBL" id="AUWU02000003">
    <property type="protein sequence ID" value="KAH0574883.1"/>
    <property type="molecule type" value="Genomic_DNA"/>
</dbReference>
<protein>
    <submittedName>
        <fullName evidence="1">Uncharacterized protein</fullName>
    </submittedName>
</protein>
<name>V6LE91_9EUKA</name>
<sequence>MLPVNPVINHDELKSAFKEQFDIFSFKFQSQHPLDRVATKKFIPDPPRQISQQATKFGGERKTVFEKIINNQKNMSQSIGYLNPYHNKIYHVSKDTPDLIPTPRQTYVDKIVTYSDAYQKLPELRSQFCTKINCQERTMPEPFSLTRRKKYKYVVKYDPKLEFSGKFSFSKSMNLSLSSIQ</sequence>
<dbReference type="EMBL" id="KI546166">
    <property type="protein sequence ID" value="EST42011.1"/>
    <property type="molecule type" value="Genomic_DNA"/>
</dbReference>
<reference evidence="1 2" key="1">
    <citation type="journal article" date="2014" name="PLoS Genet.">
        <title>The Genome of Spironucleus salmonicida Highlights a Fish Pathogen Adapted to Fluctuating Environments.</title>
        <authorList>
            <person name="Xu F."/>
            <person name="Jerlstrom-Hultqvist J."/>
            <person name="Einarsson E."/>
            <person name="Astvaldsson A."/>
            <person name="Svard S.G."/>
            <person name="Andersson J.O."/>
        </authorList>
    </citation>
    <scope>NUCLEOTIDE SEQUENCE</scope>
    <source>
        <strain evidence="2">ATCC 50377</strain>
    </source>
</reference>
<evidence type="ECO:0000313" key="2">
    <source>
        <dbReference type="EMBL" id="KAH0574883.1"/>
    </source>
</evidence>